<comment type="caution">
    <text evidence="1">The sequence shown here is derived from an EMBL/GenBank/DDBJ whole genome shotgun (WGS) entry which is preliminary data.</text>
</comment>
<organism evidence="1 2">
    <name type="scientific">Cichorium intybus</name>
    <name type="common">Chicory</name>
    <dbReference type="NCBI Taxonomy" id="13427"/>
    <lineage>
        <taxon>Eukaryota</taxon>
        <taxon>Viridiplantae</taxon>
        <taxon>Streptophyta</taxon>
        <taxon>Embryophyta</taxon>
        <taxon>Tracheophyta</taxon>
        <taxon>Spermatophyta</taxon>
        <taxon>Magnoliopsida</taxon>
        <taxon>eudicotyledons</taxon>
        <taxon>Gunneridae</taxon>
        <taxon>Pentapetalae</taxon>
        <taxon>asterids</taxon>
        <taxon>campanulids</taxon>
        <taxon>Asterales</taxon>
        <taxon>Asteraceae</taxon>
        <taxon>Cichorioideae</taxon>
        <taxon>Cichorieae</taxon>
        <taxon>Cichoriinae</taxon>
        <taxon>Cichorium</taxon>
    </lineage>
</organism>
<accession>A0ACB9GB54</accession>
<dbReference type="EMBL" id="CM042010">
    <property type="protein sequence ID" value="KAI3780310.1"/>
    <property type="molecule type" value="Genomic_DNA"/>
</dbReference>
<gene>
    <name evidence="1" type="ORF">L2E82_10287</name>
</gene>
<keyword evidence="2" id="KW-1185">Reference proteome</keyword>
<proteinExistence type="predicted"/>
<protein>
    <submittedName>
        <fullName evidence="1">Uncharacterized protein</fullName>
    </submittedName>
</protein>
<evidence type="ECO:0000313" key="1">
    <source>
        <dbReference type="EMBL" id="KAI3780310.1"/>
    </source>
</evidence>
<dbReference type="Proteomes" id="UP001055811">
    <property type="component" value="Linkage Group LG02"/>
</dbReference>
<reference evidence="1 2" key="2">
    <citation type="journal article" date="2022" name="Mol. Ecol. Resour.">
        <title>The genomes of chicory, endive, great burdock and yacon provide insights into Asteraceae paleo-polyploidization history and plant inulin production.</title>
        <authorList>
            <person name="Fan W."/>
            <person name="Wang S."/>
            <person name="Wang H."/>
            <person name="Wang A."/>
            <person name="Jiang F."/>
            <person name="Liu H."/>
            <person name="Zhao H."/>
            <person name="Xu D."/>
            <person name="Zhang Y."/>
        </authorList>
    </citation>
    <scope>NUCLEOTIDE SEQUENCE [LARGE SCALE GENOMIC DNA]</scope>
    <source>
        <strain evidence="2">cv. Punajuju</strain>
        <tissue evidence="1">Leaves</tissue>
    </source>
</reference>
<reference evidence="2" key="1">
    <citation type="journal article" date="2022" name="Mol. Ecol. Resour.">
        <title>The genomes of chicory, endive, great burdock and yacon provide insights into Asteraceae palaeo-polyploidization history and plant inulin production.</title>
        <authorList>
            <person name="Fan W."/>
            <person name="Wang S."/>
            <person name="Wang H."/>
            <person name="Wang A."/>
            <person name="Jiang F."/>
            <person name="Liu H."/>
            <person name="Zhao H."/>
            <person name="Xu D."/>
            <person name="Zhang Y."/>
        </authorList>
    </citation>
    <scope>NUCLEOTIDE SEQUENCE [LARGE SCALE GENOMIC DNA]</scope>
    <source>
        <strain evidence="2">cv. Punajuju</strain>
    </source>
</reference>
<sequence>MYQFLEEGKWAKEAEIINLKERQAPWWEFFGLLFFPVLIQPNKDLSIFNFILNPTREKEKKEEKENKKEKKEENDKENEKEEENEKEGVQTHVTEGHTWLSNANDLAHFESLNMEGYDSLCYYCLFQQQLQETWHQGTDPLIEVAISLEQASLSDEYFVKQKLYLNVQFLLSGCQGGGQWVVPITLCCGSYEARKSFLLETKSKTIDTSSLFGHSISDNEPSSSLIKVNVDRVGFYRVKYDEQLSAKLRYAIESKSLSAMDRYEILDDSFALSMAGHSKVARIVADADNTLLDNIKMRIGFDPKKGESHLDALFIGELFATLAVFGHEDTLLEENKHFQAFLEDINTHLLPPDIRRAVYVAVMKKATATDRSDFDSLLKVYRETDLSQEKTQISVIPI</sequence>
<evidence type="ECO:0000313" key="2">
    <source>
        <dbReference type="Proteomes" id="UP001055811"/>
    </source>
</evidence>
<name>A0ACB9GB54_CICIN</name>